<evidence type="ECO:0000256" key="2">
    <source>
        <dbReference type="SAM" id="SignalP"/>
    </source>
</evidence>
<dbReference type="Proteomes" id="UP000276282">
    <property type="component" value="Unassembled WGS sequence"/>
</dbReference>
<comment type="caution">
    <text evidence="4">The sequence shown here is derived from an EMBL/GenBank/DDBJ whole genome shotgun (WGS) entry which is preliminary data.</text>
</comment>
<gene>
    <name evidence="4" type="ORF">BC962_1496</name>
</gene>
<dbReference type="AlphaFoldDB" id="A0A495PST1"/>
<proteinExistence type="predicted"/>
<protein>
    <submittedName>
        <fullName evidence="4">Putative secreted protein (Por secretion system target)</fullName>
    </submittedName>
</protein>
<feature type="chain" id="PRO_5019826232" evidence="2">
    <location>
        <begin position="26"/>
        <end position="150"/>
    </location>
</feature>
<keyword evidence="1 2" id="KW-0732">Signal</keyword>
<evidence type="ECO:0000259" key="3">
    <source>
        <dbReference type="Pfam" id="PF18962"/>
    </source>
</evidence>
<name>A0A495PST1_9FLAO</name>
<dbReference type="NCBIfam" id="TIGR04183">
    <property type="entry name" value="Por_Secre_tail"/>
    <property type="match status" value="1"/>
</dbReference>
<dbReference type="EMBL" id="RBLG01000002">
    <property type="protein sequence ID" value="RKS53247.1"/>
    <property type="molecule type" value="Genomic_DNA"/>
</dbReference>
<sequence>MMKKLHQNIFAYVAFSLLGVYSMNAQTVTNTTDHSHSGGNNAHTHAVSGMDNLVDDSFSMHFCPCIEGEEIISVKMAPNPTSEHIGIAMSNSHIKSIAVYNLEGKRLVDTKYNSSGHTATLDVSNLSKGLMIIQIETDNGKIHSKRFMKK</sequence>
<dbReference type="InterPro" id="IPR026444">
    <property type="entry name" value="Secre_tail"/>
</dbReference>
<keyword evidence="5" id="KW-1185">Reference proteome</keyword>
<dbReference type="OrthoDB" id="610388at2"/>
<evidence type="ECO:0000313" key="4">
    <source>
        <dbReference type="EMBL" id="RKS53247.1"/>
    </source>
</evidence>
<feature type="domain" description="Secretion system C-terminal sorting" evidence="3">
    <location>
        <begin position="78"/>
        <end position="145"/>
    </location>
</feature>
<evidence type="ECO:0000256" key="1">
    <source>
        <dbReference type="ARBA" id="ARBA00022729"/>
    </source>
</evidence>
<evidence type="ECO:0000313" key="5">
    <source>
        <dbReference type="Proteomes" id="UP000276282"/>
    </source>
</evidence>
<accession>A0A495PST1</accession>
<dbReference type="RefSeq" id="WP_121345355.1">
    <property type="nucleotide sequence ID" value="NZ_RBLG01000002.1"/>
</dbReference>
<feature type="signal peptide" evidence="2">
    <location>
        <begin position="1"/>
        <end position="25"/>
    </location>
</feature>
<dbReference type="Pfam" id="PF18962">
    <property type="entry name" value="Por_Secre_tail"/>
    <property type="match status" value="1"/>
</dbReference>
<organism evidence="4 5">
    <name type="scientific">Gillisia mitskevichiae</name>
    <dbReference type="NCBI Taxonomy" id="270921"/>
    <lineage>
        <taxon>Bacteria</taxon>
        <taxon>Pseudomonadati</taxon>
        <taxon>Bacteroidota</taxon>
        <taxon>Flavobacteriia</taxon>
        <taxon>Flavobacteriales</taxon>
        <taxon>Flavobacteriaceae</taxon>
        <taxon>Gillisia</taxon>
    </lineage>
</organism>
<reference evidence="4 5" key="1">
    <citation type="submission" date="2018-10" db="EMBL/GenBank/DDBJ databases">
        <title>Genomic Encyclopedia of Archaeal and Bacterial Type Strains, Phase II (KMG-II): from individual species to whole genera.</title>
        <authorList>
            <person name="Goeker M."/>
        </authorList>
    </citation>
    <scope>NUCLEOTIDE SEQUENCE [LARGE SCALE GENOMIC DNA]</scope>
    <source>
        <strain evidence="4 5">DSM 19839</strain>
    </source>
</reference>